<comment type="cofactor">
    <cofactor evidence="1">
        <name>Fe cation</name>
        <dbReference type="ChEBI" id="CHEBI:24875"/>
    </cofactor>
</comment>
<proteinExistence type="inferred from homology"/>
<dbReference type="Proteomes" id="UP001176961">
    <property type="component" value="Unassembled WGS sequence"/>
</dbReference>
<dbReference type="PANTHER" id="PTHR11959">
    <property type="entry name" value="4-HYDROXYPHENYLPYRUVATE DIOXYGENASE"/>
    <property type="match status" value="1"/>
</dbReference>
<protein>
    <recommendedName>
        <fullName evidence="4">4-hydroxyphenylpyruvate dioxygenase</fullName>
        <ecNumber evidence="4">1.13.11.27</ecNumber>
    </recommendedName>
</protein>
<comment type="pathway">
    <text evidence="2">Amino-acid degradation; L-phenylalanine degradation; acetoacetate and fumarate from L-phenylalanine: step 3/6.</text>
</comment>
<evidence type="ECO:0000313" key="11">
    <source>
        <dbReference type="Proteomes" id="UP001176961"/>
    </source>
</evidence>
<evidence type="ECO:0000313" key="10">
    <source>
        <dbReference type="EMBL" id="CAJ0598710.1"/>
    </source>
</evidence>
<gene>
    <name evidence="10" type="ORF">CYNAS_LOCUS10693</name>
</gene>
<evidence type="ECO:0000256" key="5">
    <source>
        <dbReference type="ARBA" id="ARBA00022737"/>
    </source>
</evidence>
<comment type="caution">
    <text evidence="10">The sequence shown here is derived from an EMBL/GenBank/DDBJ whole genome shotgun (WGS) entry which is preliminary data.</text>
</comment>
<evidence type="ECO:0000256" key="8">
    <source>
        <dbReference type="ARBA" id="ARBA00023232"/>
    </source>
</evidence>
<dbReference type="Pfam" id="PF00903">
    <property type="entry name" value="Glyoxalase"/>
    <property type="match status" value="1"/>
</dbReference>
<dbReference type="InterPro" id="IPR004360">
    <property type="entry name" value="Glyas_Fos-R_dOase_dom"/>
</dbReference>
<dbReference type="GO" id="GO:0005789">
    <property type="term" value="C:endoplasmic reticulum membrane"/>
    <property type="evidence" value="ECO:0007669"/>
    <property type="project" value="TreeGrafter"/>
</dbReference>
<dbReference type="InterPro" id="IPR029068">
    <property type="entry name" value="Glyas_Bleomycin-R_OHBP_Dase"/>
</dbReference>
<evidence type="ECO:0000256" key="2">
    <source>
        <dbReference type="ARBA" id="ARBA00005162"/>
    </source>
</evidence>
<evidence type="ECO:0000256" key="1">
    <source>
        <dbReference type="ARBA" id="ARBA00001962"/>
    </source>
</evidence>
<keyword evidence="7" id="KW-0408">Iron</keyword>
<evidence type="ECO:0000256" key="7">
    <source>
        <dbReference type="ARBA" id="ARBA00023004"/>
    </source>
</evidence>
<dbReference type="EC" id="1.13.11.27" evidence="4"/>
<evidence type="ECO:0000256" key="4">
    <source>
        <dbReference type="ARBA" id="ARBA00013222"/>
    </source>
</evidence>
<dbReference type="Gene3D" id="3.10.180.10">
    <property type="entry name" value="2,3-Dihydroxybiphenyl 1,2-Dioxygenase, domain 1"/>
    <property type="match status" value="1"/>
</dbReference>
<dbReference type="GO" id="GO:0000139">
    <property type="term" value="C:Golgi membrane"/>
    <property type="evidence" value="ECO:0007669"/>
    <property type="project" value="TreeGrafter"/>
</dbReference>
<evidence type="ECO:0000259" key="9">
    <source>
        <dbReference type="PROSITE" id="PS51819"/>
    </source>
</evidence>
<dbReference type="GO" id="GO:0003868">
    <property type="term" value="F:4-hydroxyphenylpyruvate dioxygenase activity"/>
    <property type="evidence" value="ECO:0007669"/>
    <property type="project" value="UniProtKB-EC"/>
</dbReference>
<keyword evidence="11" id="KW-1185">Reference proteome</keyword>
<name>A0AA36GV31_CYLNA</name>
<evidence type="ECO:0000256" key="3">
    <source>
        <dbReference type="ARBA" id="ARBA00005877"/>
    </source>
</evidence>
<dbReference type="PANTHER" id="PTHR11959:SF1">
    <property type="entry name" value="4-HYDROXYPHENYLPYRUVATE DIOXYGENASE"/>
    <property type="match status" value="1"/>
</dbReference>
<comment type="similarity">
    <text evidence="3">Belongs to the 4HPPD family.</text>
</comment>
<keyword evidence="5" id="KW-0677">Repeat</keyword>
<dbReference type="InterPro" id="IPR005956">
    <property type="entry name" value="4OHPhenylPyrv_dOase"/>
</dbReference>
<dbReference type="GO" id="GO:0006572">
    <property type="term" value="P:L-tyrosine catabolic process"/>
    <property type="evidence" value="ECO:0007669"/>
    <property type="project" value="UniProtKB-KW"/>
</dbReference>
<dbReference type="InterPro" id="IPR037523">
    <property type="entry name" value="VOC_core"/>
</dbReference>
<keyword evidence="8" id="KW-0585">Phenylalanine catabolism</keyword>
<organism evidence="10 11">
    <name type="scientific">Cylicocyclus nassatus</name>
    <name type="common">Nematode worm</name>
    <dbReference type="NCBI Taxonomy" id="53992"/>
    <lineage>
        <taxon>Eukaryota</taxon>
        <taxon>Metazoa</taxon>
        <taxon>Ecdysozoa</taxon>
        <taxon>Nematoda</taxon>
        <taxon>Chromadorea</taxon>
        <taxon>Rhabditida</taxon>
        <taxon>Rhabditina</taxon>
        <taxon>Rhabditomorpha</taxon>
        <taxon>Strongyloidea</taxon>
        <taxon>Strongylidae</taxon>
        <taxon>Cylicocyclus</taxon>
    </lineage>
</organism>
<evidence type="ECO:0000256" key="6">
    <source>
        <dbReference type="ARBA" id="ARBA00022878"/>
    </source>
</evidence>
<feature type="domain" description="VOC" evidence="9">
    <location>
        <begin position="1"/>
        <end position="92"/>
    </location>
</feature>
<reference evidence="10" key="1">
    <citation type="submission" date="2023-07" db="EMBL/GenBank/DDBJ databases">
        <authorList>
            <consortium name="CYATHOMIX"/>
        </authorList>
    </citation>
    <scope>NUCLEOTIDE SEQUENCE</scope>
    <source>
        <strain evidence="10">N/A</strain>
    </source>
</reference>
<dbReference type="EMBL" id="CATQJL010000223">
    <property type="protein sequence ID" value="CAJ0598710.1"/>
    <property type="molecule type" value="Genomic_DNA"/>
</dbReference>
<accession>A0AA36GV31</accession>
<sequence>MTEVYIGVNDVDAGLCLIREVEYVDYYGSAGVQHIALDTSDIISAIEALRARGVEFLTIPKSFCNNLRTKLSKSDTKIFSKPCEDRPTLFTEVIQRHNHQGFGARNFKALFESIELEQNEHGNLFYEDVATGGKKI</sequence>
<dbReference type="SUPFAM" id="SSF54593">
    <property type="entry name" value="Glyoxalase/Bleomycin resistance protein/Dihydroxybiphenyl dioxygenase"/>
    <property type="match status" value="1"/>
</dbReference>
<keyword evidence="6" id="KW-0828">Tyrosine catabolism</keyword>
<dbReference type="AlphaFoldDB" id="A0AA36GV31"/>
<dbReference type="PROSITE" id="PS51819">
    <property type="entry name" value="VOC"/>
    <property type="match status" value="1"/>
</dbReference>
<dbReference type="GO" id="GO:0006559">
    <property type="term" value="P:L-phenylalanine catabolic process"/>
    <property type="evidence" value="ECO:0007669"/>
    <property type="project" value="UniProtKB-KW"/>
</dbReference>